<dbReference type="Gene3D" id="1.10.287.130">
    <property type="match status" value="1"/>
</dbReference>
<keyword evidence="6" id="KW-0418">Kinase</keyword>
<dbReference type="Pfam" id="PF02518">
    <property type="entry name" value="HATPase_c"/>
    <property type="match status" value="1"/>
</dbReference>
<feature type="coiled-coil region" evidence="9">
    <location>
        <begin position="239"/>
        <end position="301"/>
    </location>
</feature>
<dbReference type="PROSITE" id="PS50112">
    <property type="entry name" value="PAS"/>
    <property type="match status" value="2"/>
</dbReference>
<feature type="domain" description="PAC" evidence="12">
    <location>
        <begin position="199"/>
        <end position="251"/>
    </location>
</feature>
<keyword evidence="7" id="KW-0067">ATP-binding</keyword>
<dbReference type="InterPro" id="IPR036890">
    <property type="entry name" value="HATPase_C_sf"/>
</dbReference>
<evidence type="ECO:0000313" key="14">
    <source>
        <dbReference type="Proteomes" id="UP000614714"/>
    </source>
</evidence>
<dbReference type="InterPro" id="IPR000700">
    <property type="entry name" value="PAS-assoc_C"/>
</dbReference>
<dbReference type="SMART" id="SM00387">
    <property type="entry name" value="HATPase_c"/>
    <property type="match status" value="1"/>
</dbReference>
<keyword evidence="8" id="KW-0902">Two-component regulatory system</keyword>
<dbReference type="SMART" id="SM00091">
    <property type="entry name" value="PAS"/>
    <property type="match status" value="2"/>
</dbReference>
<dbReference type="Gene3D" id="3.30.565.10">
    <property type="entry name" value="Histidine kinase-like ATPase, C-terminal domain"/>
    <property type="match status" value="1"/>
</dbReference>
<dbReference type="CDD" id="cd00082">
    <property type="entry name" value="HisKA"/>
    <property type="match status" value="1"/>
</dbReference>
<dbReference type="SUPFAM" id="SSF55785">
    <property type="entry name" value="PYP-like sensor domain (PAS domain)"/>
    <property type="match status" value="2"/>
</dbReference>
<evidence type="ECO:0000256" key="9">
    <source>
        <dbReference type="SAM" id="Coils"/>
    </source>
</evidence>
<keyword evidence="14" id="KW-1185">Reference proteome</keyword>
<reference evidence="13 14" key="1">
    <citation type="submission" date="2020-12" db="EMBL/GenBank/DDBJ databases">
        <title>Geomonas sp. Red421, isolated from paddy soil.</title>
        <authorList>
            <person name="Xu Z."/>
            <person name="Zhang Z."/>
            <person name="Masuda Y."/>
            <person name="Itoh H."/>
            <person name="Senoo K."/>
        </authorList>
    </citation>
    <scope>NUCLEOTIDE SEQUENCE [LARGE SCALE GENOMIC DNA]</scope>
    <source>
        <strain evidence="13 14">Red421</strain>
    </source>
</reference>
<dbReference type="Proteomes" id="UP000614714">
    <property type="component" value="Unassembled WGS sequence"/>
</dbReference>
<dbReference type="InterPro" id="IPR005467">
    <property type="entry name" value="His_kinase_dom"/>
</dbReference>
<dbReference type="InterPro" id="IPR000014">
    <property type="entry name" value="PAS"/>
</dbReference>
<evidence type="ECO:0000259" key="10">
    <source>
        <dbReference type="PROSITE" id="PS50109"/>
    </source>
</evidence>
<evidence type="ECO:0000256" key="4">
    <source>
        <dbReference type="ARBA" id="ARBA00022679"/>
    </source>
</evidence>
<dbReference type="PROSITE" id="PS50113">
    <property type="entry name" value="PAC"/>
    <property type="match status" value="2"/>
</dbReference>
<protein>
    <recommendedName>
        <fullName evidence="2">histidine kinase</fullName>
        <ecNumber evidence="2">2.7.13.3</ecNumber>
    </recommendedName>
</protein>
<name>A0ABS0YHT9_9BACT</name>
<dbReference type="PROSITE" id="PS50109">
    <property type="entry name" value="HIS_KIN"/>
    <property type="match status" value="1"/>
</dbReference>
<sequence>MESIAEAVVVANLQGEVLMINRAALALLGRESPEQLDVPLSEFEKEFALFDLNGQEVPPQARPLARALREQYVDYELKVVNRRTSRCWVGTFNGVTVYDKTGEAILVVVTVRDITERKHLDQELRSVKEQLQTITENMSIGVVQCNRERRLIWSSVAYAHWIGRDPAELVGQPLVEVLGEEAYRLIEPYIDHVLTGERTEYELRLNMKDIGERWVTGKYIPTFDAAGQPDGWVAVVYDITDQKRIAEELKQSRDHLEQRVAERTAELSWALSTLRVEAQQRSRAEEELRDKEQMLIQQSRMAVMGEMIANIAHQWRQPLNVLGLLAQDLEFSYKANSLTAEYIEMSVAKILDSIRHMSKTIDDFRNFFKPGKERVQFKIQEPVRRALSILEGTLTAQRIEVSVVAGSDPVLSGYPSEMAQAIINIIANARDALVERQVPDPRITIELPEEEGKGLVVITDNAGGIPEDIIDEVFAPYFTTKPEGTGLGLYISKVIIESMDGSLTVRNVDGGTEFRITLSR</sequence>
<feature type="domain" description="PAS" evidence="11">
    <location>
        <begin position="1"/>
        <end position="34"/>
    </location>
</feature>
<dbReference type="Pfam" id="PF13426">
    <property type="entry name" value="PAS_9"/>
    <property type="match status" value="1"/>
</dbReference>
<dbReference type="EMBL" id="JAEMHL010000009">
    <property type="protein sequence ID" value="MBJ6751870.1"/>
    <property type="molecule type" value="Genomic_DNA"/>
</dbReference>
<dbReference type="InterPro" id="IPR001610">
    <property type="entry name" value="PAC"/>
</dbReference>
<evidence type="ECO:0000256" key="1">
    <source>
        <dbReference type="ARBA" id="ARBA00000085"/>
    </source>
</evidence>
<dbReference type="InterPro" id="IPR004358">
    <property type="entry name" value="Sig_transdc_His_kin-like_C"/>
</dbReference>
<dbReference type="PANTHER" id="PTHR43065:SF10">
    <property type="entry name" value="PEROXIDE STRESS-ACTIVATED HISTIDINE KINASE MAK3"/>
    <property type="match status" value="1"/>
</dbReference>
<dbReference type="EC" id="2.7.13.3" evidence="2"/>
<feature type="domain" description="PAC" evidence="12">
    <location>
        <begin position="73"/>
        <end position="126"/>
    </location>
</feature>
<dbReference type="Pfam" id="PF08448">
    <property type="entry name" value="PAS_4"/>
    <property type="match status" value="1"/>
</dbReference>
<dbReference type="Gene3D" id="3.30.450.20">
    <property type="entry name" value="PAS domain"/>
    <property type="match status" value="2"/>
</dbReference>
<evidence type="ECO:0000256" key="2">
    <source>
        <dbReference type="ARBA" id="ARBA00012438"/>
    </source>
</evidence>
<keyword evidence="3" id="KW-0597">Phosphoprotein</keyword>
<evidence type="ECO:0000259" key="11">
    <source>
        <dbReference type="PROSITE" id="PS50112"/>
    </source>
</evidence>
<dbReference type="InterPro" id="IPR003594">
    <property type="entry name" value="HATPase_dom"/>
</dbReference>
<dbReference type="PANTHER" id="PTHR43065">
    <property type="entry name" value="SENSOR HISTIDINE KINASE"/>
    <property type="match status" value="1"/>
</dbReference>
<evidence type="ECO:0000256" key="7">
    <source>
        <dbReference type="ARBA" id="ARBA00022840"/>
    </source>
</evidence>
<comment type="caution">
    <text evidence="13">The sequence shown here is derived from an EMBL/GenBank/DDBJ whole genome shotgun (WGS) entry which is preliminary data.</text>
</comment>
<evidence type="ECO:0000256" key="8">
    <source>
        <dbReference type="ARBA" id="ARBA00023012"/>
    </source>
</evidence>
<dbReference type="PRINTS" id="PR00344">
    <property type="entry name" value="BCTRLSENSOR"/>
</dbReference>
<evidence type="ECO:0000313" key="13">
    <source>
        <dbReference type="EMBL" id="MBJ6751870.1"/>
    </source>
</evidence>
<dbReference type="InterPro" id="IPR035965">
    <property type="entry name" value="PAS-like_dom_sf"/>
</dbReference>
<evidence type="ECO:0000259" key="12">
    <source>
        <dbReference type="PROSITE" id="PS50113"/>
    </source>
</evidence>
<dbReference type="InterPro" id="IPR003661">
    <property type="entry name" value="HisK_dim/P_dom"/>
</dbReference>
<accession>A0ABS0YHT9</accession>
<dbReference type="InterPro" id="IPR036097">
    <property type="entry name" value="HisK_dim/P_sf"/>
</dbReference>
<dbReference type="SMART" id="SM00388">
    <property type="entry name" value="HisKA"/>
    <property type="match status" value="1"/>
</dbReference>
<dbReference type="SUPFAM" id="SSF47384">
    <property type="entry name" value="Homodimeric domain of signal transducing histidine kinase"/>
    <property type="match status" value="1"/>
</dbReference>
<gene>
    <name evidence="13" type="ORF">JFN91_16755</name>
</gene>
<dbReference type="Pfam" id="PF00512">
    <property type="entry name" value="HisKA"/>
    <property type="match status" value="1"/>
</dbReference>
<proteinExistence type="predicted"/>
<dbReference type="SMART" id="SM00086">
    <property type="entry name" value="PAC"/>
    <property type="match status" value="2"/>
</dbReference>
<keyword evidence="5" id="KW-0547">Nucleotide-binding</keyword>
<evidence type="ECO:0000256" key="5">
    <source>
        <dbReference type="ARBA" id="ARBA00022741"/>
    </source>
</evidence>
<feature type="domain" description="PAS" evidence="11">
    <location>
        <begin position="127"/>
        <end position="197"/>
    </location>
</feature>
<comment type="catalytic activity">
    <reaction evidence="1">
        <text>ATP + protein L-histidine = ADP + protein N-phospho-L-histidine.</text>
        <dbReference type="EC" id="2.7.13.3"/>
    </reaction>
</comment>
<keyword evidence="4" id="KW-0808">Transferase</keyword>
<dbReference type="InterPro" id="IPR013656">
    <property type="entry name" value="PAS_4"/>
</dbReference>
<dbReference type="CDD" id="cd00130">
    <property type="entry name" value="PAS"/>
    <property type="match status" value="2"/>
</dbReference>
<feature type="domain" description="Histidine kinase" evidence="10">
    <location>
        <begin position="310"/>
        <end position="520"/>
    </location>
</feature>
<evidence type="ECO:0000256" key="6">
    <source>
        <dbReference type="ARBA" id="ARBA00022777"/>
    </source>
</evidence>
<dbReference type="NCBIfam" id="TIGR00229">
    <property type="entry name" value="sensory_box"/>
    <property type="match status" value="2"/>
</dbReference>
<keyword evidence="9" id="KW-0175">Coiled coil</keyword>
<organism evidence="13 14">
    <name type="scientific">Geomonas anaerohicana</name>
    <dbReference type="NCBI Taxonomy" id="2798583"/>
    <lineage>
        <taxon>Bacteria</taxon>
        <taxon>Pseudomonadati</taxon>
        <taxon>Thermodesulfobacteriota</taxon>
        <taxon>Desulfuromonadia</taxon>
        <taxon>Geobacterales</taxon>
        <taxon>Geobacteraceae</taxon>
        <taxon>Geomonas</taxon>
    </lineage>
</organism>
<evidence type="ECO:0000256" key="3">
    <source>
        <dbReference type="ARBA" id="ARBA00022553"/>
    </source>
</evidence>
<dbReference type="SUPFAM" id="SSF55874">
    <property type="entry name" value="ATPase domain of HSP90 chaperone/DNA topoisomerase II/histidine kinase"/>
    <property type="match status" value="1"/>
</dbReference>